<proteinExistence type="predicted"/>
<sequence>MLRTTAAGVSRRTIASQLPNAGRQQARRWASGGSVPDIAHNVNEPLGFAFWATFAVVPVLTGIYQLSKYANEGEMNWLARKVFDYQVEMNDTWQDRNVARTQAYEKAAHDKHLFLYANMGESPYHEVRFPDAIWVGCPRNVPAGHYANVDYVVEHYRQKYLASEEKKTKKLAAKESS</sequence>
<comment type="caution">
    <text evidence="1">The sequence shown here is derived from an EMBL/GenBank/DDBJ whole genome shotgun (WGS) entry which is preliminary data.</text>
</comment>
<dbReference type="InterPro" id="IPR034444">
    <property type="entry name" value="Nuo17.8"/>
</dbReference>
<dbReference type="AlphaFoldDB" id="A0AAD5WRQ2"/>
<dbReference type="PANTHER" id="PTHR42100">
    <property type="entry name" value="OXIDOREDUCTASE 178 KDA SUBUNIT, PUTATIVE (AFU_ORTHOLOGUE AFUA_8G04320)-RELATED"/>
    <property type="match status" value="1"/>
</dbReference>
<evidence type="ECO:0000313" key="2">
    <source>
        <dbReference type="Proteomes" id="UP001201980"/>
    </source>
</evidence>
<dbReference type="EMBL" id="JAKWBI020000253">
    <property type="protein sequence ID" value="KAJ2897874.1"/>
    <property type="molecule type" value="Genomic_DNA"/>
</dbReference>
<name>A0AAD5WRQ2_9PEZI</name>
<gene>
    <name evidence="1" type="ORF">MKZ38_004333</name>
</gene>
<dbReference type="GO" id="GO:0005739">
    <property type="term" value="C:mitochondrion"/>
    <property type="evidence" value="ECO:0007669"/>
    <property type="project" value="InterPro"/>
</dbReference>
<organism evidence="1 2">
    <name type="scientific">Zalerion maritima</name>
    <dbReference type="NCBI Taxonomy" id="339359"/>
    <lineage>
        <taxon>Eukaryota</taxon>
        <taxon>Fungi</taxon>
        <taxon>Dikarya</taxon>
        <taxon>Ascomycota</taxon>
        <taxon>Pezizomycotina</taxon>
        <taxon>Sordariomycetes</taxon>
        <taxon>Lulworthiomycetidae</taxon>
        <taxon>Lulworthiales</taxon>
        <taxon>Lulworthiaceae</taxon>
        <taxon>Zalerion</taxon>
    </lineage>
</organism>
<protein>
    <submittedName>
        <fullName evidence="1">Uncharacterized protein</fullName>
    </submittedName>
</protein>
<keyword evidence="2" id="KW-1185">Reference proteome</keyword>
<evidence type="ECO:0000313" key="1">
    <source>
        <dbReference type="EMBL" id="KAJ2897874.1"/>
    </source>
</evidence>
<dbReference type="PANTHER" id="PTHR42100:SF1">
    <property type="entry name" value="OXIDOREDUCTASE 178 KDA SUBUNIT, PUTATIVE (AFU_ORTHOLOGUE AFUA_8G04320)-RELATED"/>
    <property type="match status" value="1"/>
</dbReference>
<accession>A0AAD5WRQ2</accession>
<reference evidence="1" key="1">
    <citation type="submission" date="2022-07" db="EMBL/GenBank/DDBJ databases">
        <title>Draft genome sequence of Zalerion maritima ATCC 34329, a (micro)plastics degrading marine fungus.</title>
        <authorList>
            <person name="Paco A."/>
            <person name="Goncalves M.F.M."/>
            <person name="Rocha-Santos T.A.P."/>
            <person name="Alves A."/>
        </authorList>
    </citation>
    <scope>NUCLEOTIDE SEQUENCE</scope>
    <source>
        <strain evidence="1">ATCC 34329</strain>
    </source>
</reference>
<dbReference type="Proteomes" id="UP001201980">
    <property type="component" value="Unassembled WGS sequence"/>
</dbReference>